<name>A0ABS5TX27_9CELL</name>
<evidence type="ECO:0000313" key="3">
    <source>
        <dbReference type="EMBL" id="MBT0993642.1"/>
    </source>
</evidence>
<gene>
    <name evidence="3" type="ORF">KIN34_05000</name>
</gene>
<reference evidence="3 4" key="1">
    <citation type="submission" date="2021-05" db="EMBL/GenBank/DDBJ databases">
        <title>Description of Cellulomonas sp. DKR-3 sp. nov.</title>
        <authorList>
            <person name="Dahal R.H."/>
            <person name="Chaudhary D.K."/>
        </authorList>
    </citation>
    <scope>NUCLEOTIDE SEQUENCE [LARGE SCALE GENOMIC DNA]</scope>
    <source>
        <strain evidence="3 4">DKR-3</strain>
    </source>
</reference>
<sequence length="413" mass="43442">MRVSTTTEHPDVRAAQEDFVSTGRVNSKVRRLVADSWRRSRRSGVDPERPAPRSDLSDNDLAGLRRETPLTAALPVARRLLLDADPQWVAALTDATGRLLWIDGNRRVRHAVGRAGFVEGAVWSEDCAGTNAPGTALATNREVQVVGSEHWARPVHPWSCAAAPLHDSSGRVLGVLDITGGPEVASGMAMQLVRATATAIEATVGRGTTSPTAGPPAPTLRVLGSQGGTLVVDGAAHRLSRRHAEILLLLAEHPAGLSADELAVLLSESELSGVTVRAEVSRLRRAVGPLLSESRPYRLTRAVRTDVDGVRAALALGDVADAVGSYTGPVLPRSSSPGVARVRAAVSDEVRAAVLASRDPRVIIRWAASDEGADDFGAWRTLAAASVPGSAGHLRAVAQLRRLEAELGRPAGA</sequence>
<comment type="caution">
    <text evidence="3">The sequence shown here is derived from an EMBL/GenBank/DDBJ whole genome shotgun (WGS) entry which is preliminary data.</text>
</comment>
<proteinExistence type="predicted"/>
<feature type="compositionally biased region" description="Basic and acidic residues" evidence="1">
    <location>
        <begin position="39"/>
        <end position="56"/>
    </location>
</feature>
<protein>
    <submittedName>
        <fullName evidence="3">GAF domain-containing protein</fullName>
    </submittedName>
</protein>
<evidence type="ECO:0000313" key="4">
    <source>
        <dbReference type="Proteomes" id="UP000722125"/>
    </source>
</evidence>
<dbReference type="InterPro" id="IPR003018">
    <property type="entry name" value="GAF"/>
</dbReference>
<organism evidence="3 4">
    <name type="scientific">Cellulomonas fulva</name>
    <dbReference type="NCBI Taxonomy" id="2835530"/>
    <lineage>
        <taxon>Bacteria</taxon>
        <taxon>Bacillati</taxon>
        <taxon>Actinomycetota</taxon>
        <taxon>Actinomycetes</taxon>
        <taxon>Micrococcales</taxon>
        <taxon>Cellulomonadaceae</taxon>
        <taxon>Cellulomonas</taxon>
    </lineage>
</organism>
<feature type="region of interest" description="Disordered" evidence="1">
    <location>
        <begin position="39"/>
        <end position="61"/>
    </location>
</feature>
<keyword evidence="4" id="KW-1185">Reference proteome</keyword>
<dbReference type="InterPro" id="IPR029016">
    <property type="entry name" value="GAF-like_dom_sf"/>
</dbReference>
<accession>A0ABS5TX27</accession>
<evidence type="ECO:0000259" key="2">
    <source>
        <dbReference type="Pfam" id="PF01590"/>
    </source>
</evidence>
<dbReference type="EMBL" id="JAHBOH010000001">
    <property type="protein sequence ID" value="MBT0993642.1"/>
    <property type="molecule type" value="Genomic_DNA"/>
</dbReference>
<dbReference type="Gene3D" id="3.30.450.40">
    <property type="match status" value="1"/>
</dbReference>
<dbReference type="Pfam" id="PF01590">
    <property type="entry name" value="GAF"/>
    <property type="match status" value="1"/>
</dbReference>
<dbReference type="Proteomes" id="UP000722125">
    <property type="component" value="Unassembled WGS sequence"/>
</dbReference>
<feature type="domain" description="GAF" evidence="2">
    <location>
        <begin position="90"/>
        <end position="202"/>
    </location>
</feature>
<evidence type="ECO:0000256" key="1">
    <source>
        <dbReference type="SAM" id="MobiDB-lite"/>
    </source>
</evidence>